<reference evidence="1 2" key="1">
    <citation type="journal article" date="2016" name="Int. J. Syst. Evol. Microbiol.">
        <title>Streptococcuspantholopis sp. nov., isolated from faeces of the Tibetan antelope (Pantholops hodgsonii).</title>
        <authorList>
            <person name="Bai X."/>
            <person name="Xiong Y."/>
            <person name="Lu S."/>
            <person name="Jin D."/>
            <person name="Lai X."/>
            <person name="Yang J."/>
            <person name="Niu L."/>
            <person name="Hu S."/>
            <person name="Meng X."/>
            <person name="Pu J."/>
            <person name="Ye C."/>
            <person name="Xu J."/>
        </authorList>
    </citation>
    <scope>NUCLEOTIDE SEQUENCE [LARGE SCALE GENOMIC DNA]</scope>
    <source>
        <strain evidence="1 2">TA 26</strain>
    </source>
</reference>
<dbReference type="EMBL" id="CP014699">
    <property type="protein sequence ID" value="AND78531.1"/>
    <property type="molecule type" value="Genomic_DNA"/>
</dbReference>
<accession>A0A172Q4Z7</accession>
<keyword evidence="2" id="KW-1185">Reference proteome</keyword>
<name>A0A172Q4Z7_9STRE</name>
<dbReference type="RefSeq" id="WP_067059836.1">
    <property type="nucleotide sequence ID" value="NZ_CP014699.1"/>
</dbReference>
<protein>
    <submittedName>
        <fullName evidence="1">Uncharacterized protein</fullName>
    </submittedName>
</protein>
<dbReference type="STRING" id="1811193.A0O21_00100"/>
<dbReference type="KEGG" id="spat:A0O21_00100"/>
<dbReference type="AlphaFoldDB" id="A0A172Q4Z7"/>
<proteinExistence type="predicted"/>
<evidence type="ECO:0000313" key="2">
    <source>
        <dbReference type="Proteomes" id="UP000077317"/>
    </source>
</evidence>
<sequence length="136" mass="15734">MTFRFKKWQLIFLIIPVIIIFGIVKSQIDSQTSKDGTYYLVVENYSTMTASLDKTSWIKIEDDQLIINEDDSETSYDYDVDKEEFEKDSMTYFCLFNEGILTIGTHDDDSTETTTYVSPKSNMYSGYEDGTVKISK</sequence>
<reference evidence="2" key="2">
    <citation type="submission" date="2016-03" db="EMBL/GenBank/DDBJ databases">
        <title>Streptococcus antelopensis sp. nov., isolated from the feces of the Tibetan antelope (Pantholops hodgsonii) in Hoh Xil National Nature Reserve, Qinghai, China.</title>
        <authorList>
            <person name="Bai X."/>
        </authorList>
    </citation>
    <scope>NUCLEOTIDE SEQUENCE [LARGE SCALE GENOMIC DNA]</scope>
    <source>
        <strain evidence="2">TA 26</strain>
    </source>
</reference>
<gene>
    <name evidence="1" type="ORF">A0O21_00100</name>
</gene>
<organism evidence="1 2">
    <name type="scientific">Streptococcus pantholopis</name>
    <dbReference type="NCBI Taxonomy" id="1811193"/>
    <lineage>
        <taxon>Bacteria</taxon>
        <taxon>Bacillati</taxon>
        <taxon>Bacillota</taxon>
        <taxon>Bacilli</taxon>
        <taxon>Lactobacillales</taxon>
        <taxon>Streptococcaceae</taxon>
        <taxon>Streptococcus</taxon>
    </lineage>
</organism>
<evidence type="ECO:0000313" key="1">
    <source>
        <dbReference type="EMBL" id="AND78531.1"/>
    </source>
</evidence>
<dbReference type="Proteomes" id="UP000077317">
    <property type="component" value="Chromosome"/>
</dbReference>